<sequence length="374" mass="41562">GHSLLAVRLIARIREQLGRELTIKQLFDQPSIKALADELSRQETTPARPSIISHGPNSRAPLSFSQQRLWFIDQLQSGVSTNYNLPMVLRLHGPFEPGCAEQALSYMIARHEILRTVYHYDGQEVEQVIQAEAAFTIERIDLQGLSAQAQQAACEEAIERTVSQAFDLSCDIPIRATWVALSPQQGVLIFNMHHIASDGWSMGVLAEEFSQLYRQACAGEPLMLAPLDIQYGDYARWQRTYLQGPVLDTQLNYWLAHLAEVPPVHGLALDRPRGQQASEGALFSQSLDSELAEQLRGLCQRLAITPFMLLHGILSLVLARHSGSHDIVVGTPVANRLQAQLAPLIGFFVNTLVLRVNTAGHTDIQSYLAHIKDV</sequence>
<dbReference type="GO" id="GO:0043041">
    <property type="term" value="P:amino acid activation for nonribosomal peptide biosynthetic process"/>
    <property type="evidence" value="ECO:0007669"/>
    <property type="project" value="TreeGrafter"/>
</dbReference>
<organism evidence="2 3">
    <name type="scientific">Pseudoalteromonas rubra</name>
    <dbReference type="NCBI Taxonomy" id="43658"/>
    <lineage>
        <taxon>Bacteria</taxon>
        <taxon>Pseudomonadati</taxon>
        <taxon>Pseudomonadota</taxon>
        <taxon>Gammaproteobacteria</taxon>
        <taxon>Alteromonadales</taxon>
        <taxon>Pseudoalteromonadaceae</taxon>
        <taxon>Pseudoalteromonas</taxon>
    </lineage>
</organism>
<dbReference type="PROSITE" id="PS50075">
    <property type="entry name" value="CARRIER"/>
    <property type="match status" value="1"/>
</dbReference>
<dbReference type="InterPro" id="IPR009081">
    <property type="entry name" value="PP-bd_ACP"/>
</dbReference>
<dbReference type="CDD" id="cd19531">
    <property type="entry name" value="LCL_NRPS-like"/>
    <property type="match status" value="1"/>
</dbReference>
<feature type="non-terminal residue" evidence="2">
    <location>
        <position position="1"/>
    </location>
</feature>
<dbReference type="Pfam" id="PF00550">
    <property type="entry name" value="PP-binding"/>
    <property type="match status" value="1"/>
</dbReference>
<dbReference type="Proteomes" id="UP000292345">
    <property type="component" value="Unassembled WGS sequence"/>
</dbReference>
<dbReference type="PANTHER" id="PTHR45527">
    <property type="entry name" value="NONRIBOSOMAL PEPTIDE SYNTHETASE"/>
    <property type="match status" value="1"/>
</dbReference>
<evidence type="ECO:0000259" key="1">
    <source>
        <dbReference type="PROSITE" id="PS50075"/>
    </source>
</evidence>
<dbReference type="InterPro" id="IPR023213">
    <property type="entry name" value="CAT-like_dom_sf"/>
</dbReference>
<dbReference type="GO" id="GO:0031177">
    <property type="term" value="F:phosphopantetheine binding"/>
    <property type="evidence" value="ECO:0007669"/>
    <property type="project" value="TreeGrafter"/>
</dbReference>
<reference evidence="2 3" key="1">
    <citation type="submission" date="2018-01" db="EMBL/GenBank/DDBJ databases">
        <title>Co-occurrence of chitin degradation, pigmentation and bioactivity in marine Pseudoalteromonas.</title>
        <authorList>
            <person name="Paulsen S."/>
            <person name="Gram L."/>
            <person name="Machado H."/>
        </authorList>
    </citation>
    <scope>NUCLEOTIDE SEQUENCE [LARGE SCALE GENOMIC DNA]</scope>
    <source>
        <strain evidence="2 3">S1946</strain>
    </source>
</reference>
<dbReference type="GO" id="GO:0005829">
    <property type="term" value="C:cytosol"/>
    <property type="evidence" value="ECO:0007669"/>
    <property type="project" value="TreeGrafter"/>
</dbReference>
<dbReference type="AlphaFoldDB" id="A0A4Q7E2L5"/>
<comment type="caution">
    <text evidence="2">The sequence shown here is derived from an EMBL/GenBank/DDBJ whole genome shotgun (WGS) entry which is preliminary data.</text>
</comment>
<dbReference type="GO" id="GO:0009366">
    <property type="term" value="C:enterobactin synthetase complex"/>
    <property type="evidence" value="ECO:0007669"/>
    <property type="project" value="TreeGrafter"/>
</dbReference>
<accession>A0A4Q7E2L5</accession>
<dbReference type="Pfam" id="PF00668">
    <property type="entry name" value="Condensation"/>
    <property type="match status" value="1"/>
</dbReference>
<feature type="domain" description="Carrier" evidence="1">
    <location>
        <begin position="1"/>
        <end position="43"/>
    </location>
</feature>
<dbReference type="SUPFAM" id="SSF52777">
    <property type="entry name" value="CoA-dependent acyltransferases"/>
    <property type="match status" value="2"/>
</dbReference>
<feature type="non-terminal residue" evidence="2">
    <location>
        <position position="374"/>
    </location>
</feature>
<name>A0A4Q7E2L5_9GAMM</name>
<dbReference type="PANTHER" id="PTHR45527:SF1">
    <property type="entry name" value="FATTY ACID SYNTHASE"/>
    <property type="match status" value="1"/>
</dbReference>
<evidence type="ECO:0000313" key="2">
    <source>
        <dbReference type="EMBL" id="RZM72736.1"/>
    </source>
</evidence>
<dbReference type="SUPFAM" id="SSF47336">
    <property type="entry name" value="ACP-like"/>
    <property type="match status" value="1"/>
</dbReference>
<gene>
    <name evidence="2" type="ORF">C3B51_21625</name>
</gene>
<dbReference type="GO" id="GO:0047527">
    <property type="term" value="F:2,3-dihydroxybenzoate-serine ligase activity"/>
    <property type="evidence" value="ECO:0007669"/>
    <property type="project" value="TreeGrafter"/>
</dbReference>
<dbReference type="InterPro" id="IPR001242">
    <property type="entry name" value="Condensation_dom"/>
</dbReference>
<dbReference type="InterPro" id="IPR036736">
    <property type="entry name" value="ACP-like_sf"/>
</dbReference>
<dbReference type="Gene3D" id="3.30.559.30">
    <property type="entry name" value="Nonribosomal peptide synthetase, condensation domain"/>
    <property type="match status" value="1"/>
</dbReference>
<protein>
    <submittedName>
        <fullName evidence="2">Non-ribosomal peptide synthetase</fullName>
    </submittedName>
</protein>
<proteinExistence type="predicted"/>
<dbReference type="RefSeq" id="WP_240701947.1">
    <property type="nucleotide sequence ID" value="NZ_PPUZ01000086.1"/>
</dbReference>
<evidence type="ECO:0000313" key="3">
    <source>
        <dbReference type="Proteomes" id="UP000292345"/>
    </source>
</evidence>
<dbReference type="EMBL" id="PPUZ01000086">
    <property type="protein sequence ID" value="RZM72736.1"/>
    <property type="molecule type" value="Genomic_DNA"/>
</dbReference>
<dbReference type="Gene3D" id="3.30.559.10">
    <property type="entry name" value="Chloramphenicol acetyltransferase-like domain"/>
    <property type="match status" value="1"/>
</dbReference>
<dbReference type="Gene3D" id="1.10.1200.10">
    <property type="entry name" value="ACP-like"/>
    <property type="match status" value="1"/>
</dbReference>
<dbReference type="GO" id="GO:0009239">
    <property type="term" value="P:enterobactin biosynthetic process"/>
    <property type="evidence" value="ECO:0007669"/>
    <property type="project" value="TreeGrafter"/>
</dbReference>